<dbReference type="EMBL" id="LYXU01000002">
    <property type="protein sequence ID" value="OBS23393.1"/>
    <property type="molecule type" value="Genomic_DNA"/>
</dbReference>
<dbReference type="Proteomes" id="UP000091967">
    <property type="component" value="Unassembled WGS sequence"/>
</dbReference>
<evidence type="ECO:0000256" key="1">
    <source>
        <dbReference type="SAM" id="Phobius"/>
    </source>
</evidence>
<keyword evidence="4" id="KW-1185">Reference proteome</keyword>
<reference evidence="3 4" key="1">
    <citation type="submission" date="2016-06" db="EMBL/GenBank/DDBJ databases">
        <title>Living apart together: crosstalk between the core and supernumerary genomes in a fungal plant pathogen.</title>
        <authorList>
            <person name="Vanheule A."/>
            <person name="Audenaert K."/>
            <person name="Warris S."/>
            <person name="Van De Geest H."/>
            <person name="Schijlen E."/>
            <person name="Hofte M."/>
            <person name="De Saeger S."/>
            <person name="Haesaert G."/>
            <person name="Waalwijk C."/>
            <person name="Van Der Lee T."/>
        </authorList>
    </citation>
    <scope>NUCLEOTIDE SEQUENCE [LARGE SCALE GENOMIC DNA]</scope>
    <source>
        <strain evidence="3 4">2516</strain>
    </source>
</reference>
<protein>
    <recommendedName>
        <fullName evidence="5">Transmembrane protein</fullName>
    </recommendedName>
</protein>
<organism evidence="3 4">
    <name type="scientific">Fusarium poae</name>
    <dbReference type="NCBI Taxonomy" id="36050"/>
    <lineage>
        <taxon>Eukaryota</taxon>
        <taxon>Fungi</taxon>
        <taxon>Dikarya</taxon>
        <taxon>Ascomycota</taxon>
        <taxon>Pezizomycotina</taxon>
        <taxon>Sordariomycetes</taxon>
        <taxon>Hypocreomycetidae</taxon>
        <taxon>Hypocreales</taxon>
        <taxon>Nectriaceae</taxon>
        <taxon>Fusarium</taxon>
    </lineage>
</organism>
<gene>
    <name evidence="3" type="ORF">FPOA_03941</name>
</gene>
<evidence type="ECO:0000313" key="3">
    <source>
        <dbReference type="EMBL" id="OBS23393.1"/>
    </source>
</evidence>
<feature type="signal peptide" evidence="2">
    <location>
        <begin position="1"/>
        <end position="21"/>
    </location>
</feature>
<feature type="chain" id="PRO_5008603160" description="Transmembrane protein" evidence="2">
    <location>
        <begin position="22"/>
        <end position="294"/>
    </location>
</feature>
<evidence type="ECO:0008006" key="5">
    <source>
        <dbReference type="Google" id="ProtNLM"/>
    </source>
</evidence>
<comment type="caution">
    <text evidence="3">The sequence shown here is derived from an EMBL/GenBank/DDBJ whole genome shotgun (WGS) entry which is preliminary data.</text>
</comment>
<proteinExistence type="predicted"/>
<keyword evidence="1" id="KW-1133">Transmembrane helix</keyword>
<feature type="transmembrane region" description="Helical" evidence="1">
    <location>
        <begin position="140"/>
        <end position="164"/>
    </location>
</feature>
<feature type="transmembrane region" description="Helical" evidence="1">
    <location>
        <begin position="255"/>
        <end position="274"/>
    </location>
</feature>
<name>A0A1B8ASA2_FUSPO</name>
<feature type="transmembrane region" description="Helical" evidence="1">
    <location>
        <begin position="51"/>
        <end position="71"/>
    </location>
</feature>
<feature type="transmembrane region" description="Helical" evidence="1">
    <location>
        <begin position="218"/>
        <end position="243"/>
    </location>
</feature>
<keyword evidence="2" id="KW-0732">Signal</keyword>
<evidence type="ECO:0000256" key="2">
    <source>
        <dbReference type="SAM" id="SignalP"/>
    </source>
</evidence>
<dbReference type="AlphaFoldDB" id="A0A1B8ASA2"/>
<keyword evidence="1" id="KW-0472">Membrane</keyword>
<accession>A0A1B8ASA2</accession>
<evidence type="ECO:0000313" key="4">
    <source>
        <dbReference type="Proteomes" id="UP000091967"/>
    </source>
</evidence>
<feature type="transmembrane region" description="Helical" evidence="1">
    <location>
        <begin position="106"/>
        <end position="128"/>
    </location>
</feature>
<keyword evidence="1" id="KW-0812">Transmembrane</keyword>
<sequence>MFNMLLVMVKMLLVIVGGCVSTRVVSNTTFPVRDDQAGTAFRYLKFALVTFSLYTLCYTIHNASIIVGSYLFRDSGNVVESAYYPVFRVLRFCSGISLGISQRCELYMDIFIGIILLRLIATILTARFRSTGPAVKSIQFASYIISFGLVAPALVKLALDFVIIREMYPDGESEIPFSLINGAFHHVFTQVLFVMSVPVVAGAVMVKIQTRDDKSLTWASTMLVAASVIWLTHTFMQAFGIWYFNGHAVFDYLDVAFGIWSQILVLILVYAMWLDRANGTWSKQNFLTQAQKIQ</sequence>
<feature type="transmembrane region" description="Helical" evidence="1">
    <location>
        <begin position="184"/>
        <end position="206"/>
    </location>
</feature>
<dbReference type="STRING" id="36050.A0A1B8ASA2"/>